<organism evidence="2 3">
    <name type="scientific">Fusarium albosuccineum</name>
    <dbReference type="NCBI Taxonomy" id="1237068"/>
    <lineage>
        <taxon>Eukaryota</taxon>
        <taxon>Fungi</taxon>
        <taxon>Dikarya</taxon>
        <taxon>Ascomycota</taxon>
        <taxon>Pezizomycotina</taxon>
        <taxon>Sordariomycetes</taxon>
        <taxon>Hypocreomycetidae</taxon>
        <taxon>Hypocreales</taxon>
        <taxon>Nectriaceae</taxon>
        <taxon>Fusarium</taxon>
        <taxon>Fusarium decemcellulare species complex</taxon>
    </lineage>
</organism>
<evidence type="ECO:0000256" key="1">
    <source>
        <dbReference type="SAM" id="MobiDB-lite"/>
    </source>
</evidence>
<gene>
    <name evidence="2" type="ORF">FALBO_1127</name>
</gene>
<dbReference type="Proteomes" id="UP000554235">
    <property type="component" value="Unassembled WGS sequence"/>
</dbReference>
<reference evidence="2 3" key="1">
    <citation type="submission" date="2020-01" db="EMBL/GenBank/DDBJ databases">
        <title>Identification and distribution of gene clusters putatively required for synthesis of sphingolipid metabolism inhibitors in phylogenetically diverse species of the filamentous fungus Fusarium.</title>
        <authorList>
            <person name="Kim H.-S."/>
            <person name="Busman M."/>
            <person name="Brown D.W."/>
            <person name="Divon H."/>
            <person name="Uhlig S."/>
            <person name="Proctor R.H."/>
        </authorList>
    </citation>
    <scope>NUCLEOTIDE SEQUENCE [LARGE SCALE GENOMIC DNA]</scope>
    <source>
        <strain evidence="2 3">NRRL 20459</strain>
    </source>
</reference>
<evidence type="ECO:0000313" key="3">
    <source>
        <dbReference type="Proteomes" id="UP000554235"/>
    </source>
</evidence>
<accession>A0A8H4PHU9</accession>
<dbReference type="EMBL" id="JAADYS010000142">
    <property type="protein sequence ID" value="KAF4471958.1"/>
    <property type="molecule type" value="Genomic_DNA"/>
</dbReference>
<dbReference type="AlphaFoldDB" id="A0A8H4PHU9"/>
<name>A0A8H4PHU9_9HYPO</name>
<comment type="caution">
    <text evidence="2">The sequence shown here is derived from an EMBL/GenBank/DDBJ whole genome shotgun (WGS) entry which is preliminary data.</text>
</comment>
<feature type="compositionally biased region" description="Pro residues" evidence="1">
    <location>
        <begin position="1"/>
        <end position="10"/>
    </location>
</feature>
<feature type="compositionally biased region" description="Low complexity" evidence="1">
    <location>
        <begin position="23"/>
        <end position="36"/>
    </location>
</feature>
<keyword evidence="3" id="KW-1185">Reference proteome</keyword>
<feature type="compositionally biased region" description="Basic and acidic residues" evidence="1">
    <location>
        <begin position="39"/>
        <end position="54"/>
    </location>
</feature>
<evidence type="ECO:0000313" key="2">
    <source>
        <dbReference type="EMBL" id="KAF4471958.1"/>
    </source>
</evidence>
<protein>
    <submittedName>
        <fullName evidence="2">Uncharacterized protein</fullName>
    </submittedName>
</protein>
<feature type="region of interest" description="Disordered" evidence="1">
    <location>
        <begin position="1"/>
        <end position="54"/>
    </location>
</feature>
<sequence length="282" mass="30385">MAHKPSPGPPTALGWRRRAGQEPSLAAEAILAAPLPTTGEKERHEAKDRRPDLRQKQYVTATIPDMPLARVFLVPLEAREGMLGSLSPVSSRLSTRSATLSKPVAAKTQRFRSEPAASMIASSTLGHGHGGRFSAEPLLNGNNTDLFLVTTNDLWTTSSAANIGASGKRRSGRATRLARDAAIGEIEQRWKASLQAGRFGAGKLDRLTKLGNLTSQRRLVLGGNPDQAPVLVIYCENPCWREDKEREGAHQTAMTLLTLRPLVLAPGPDSDSEGQQMMASRG</sequence>
<proteinExistence type="predicted"/>